<dbReference type="PANTHER" id="PTHR11022">
    <property type="entry name" value="PEPTIDOGLYCAN RECOGNITION PROTEIN"/>
    <property type="match status" value="1"/>
</dbReference>
<accession>Q2JCS7</accession>
<organism evidence="4 5">
    <name type="scientific">Frankia casuarinae (strain DSM 45818 / CECT 9043 / HFP020203 / CcI3)</name>
    <dbReference type="NCBI Taxonomy" id="106370"/>
    <lineage>
        <taxon>Bacteria</taxon>
        <taxon>Bacillati</taxon>
        <taxon>Actinomycetota</taxon>
        <taxon>Actinomycetes</taxon>
        <taxon>Frankiales</taxon>
        <taxon>Frankiaceae</taxon>
        <taxon>Frankia</taxon>
    </lineage>
</organism>
<dbReference type="SUPFAM" id="SSF55846">
    <property type="entry name" value="N-acetylmuramoyl-L-alanine amidase-like"/>
    <property type="match status" value="1"/>
</dbReference>
<gene>
    <name evidence="4" type="ordered locus">Francci3_1539</name>
</gene>
<proteinExistence type="inferred from homology"/>
<dbReference type="InterPro" id="IPR006619">
    <property type="entry name" value="PGRP_domain_met/bac"/>
</dbReference>
<dbReference type="RefSeq" id="WP_011435978.1">
    <property type="nucleotide sequence ID" value="NC_007777.1"/>
</dbReference>
<evidence type="ECO:0000313" key="4">
    <source>
        <dbReference type="EMBL" id="ABD10915.1"/>
    </source>
</evidence>
<feature type="domain" description="Peptidoglycan recognition protein family" evidence="3">
    <location>
        <begin position="284"/>
        <end position="445"/>
    </location>
</feature>
<dbReference type="HOGENOM" id="CLU_044057_0_0_11"/>
<evidence type="ECO:0000313" key="5">
    <source>
        <dbReference type="Proteomes" id="UP000001937"/>
    </source>
</evidence>
<dbReference type="OrthoDB" id="514320at2"/>
<name>Q2JCS7_FRACC</name>
<dbReference type="AlphaFoldDB" id="Q2JCS7"/>
<evidence type="ECO:0000259" key="3">
    <source>
        <dbReference type="SMART" id="SM00701"/>
    </source>
</evidence>
<dbReference type="CDD" id="cd06583">
    <property type="entry name" value="PGRP"/>
    <property type="match status" value="1"/>
</dbReference>
<protein>
    <submittedName>
        <fullName evidence="4">Twin-arginine translocation pathway signal</fullName>
    </submittedName>
</protein>
<dbReference type="GO" id="GO:0008745">
    <property type="term" value="F:N-acetylmuramoyl-L-alanine amidase activity"/>
    <property type="evidence" value="ECO:0007669"/>
    <property type="project" value="InterPro"/>
</dbReference>
<dbReference type="InterPro" id="IPR015510">
    <property type="entry name" value="PGRP"/>
</dbReference>
<dbReference type="InterPro" id="IPR006311">
    <property type="entry name" value="TAT_signal"/>
</dbReference>
<dbReference type="Pfam" id="PF01510">
    <property type="entry name" value="Amidase_2"/>
    <property type="match status" value="1"/>
</dbReference>
<dbReference type="eggNOG" id="COG3103">
    <property type="taxonomic scope" value="Bacteria"/>
</dbReference>
<reference evidence="4 5" key="1">
    <citation type="journal article" date="2007" name="Genome Res.">
        <title>Genome characteristics of facultatively symbiotic Frankia sp. strains reflect host range and host plant biogeography.</title>
        <authorList>
            <person name="Normand P."/>
            <person name="Lapierre P."/>
            <person name="Tisa L.S."/>
            <person name="Gogarten J.P."/>
            <person name="Alloisio N."/>
            <person name="Bagnarol E."/>
            <person name="Bassi C.A."/>
            <person name="Berry A.M."/>
            <person name="Bickhart D.M."/>
            <person name="Choisne N."/>
            <person name="Couloux A."/>
            <person name="Cournoyer B."/>
            <person name="Cruveiller S."/>
            <person name="Daubin V."/>
            <person name="Demange N."/>
            <person name="Francino M.P."/>
            <person name="Goltsman E."/>
            <person name="Huang Y."/>
            <person name="Kopp O.R."/>
            <person name="Labarre L."/>
            <person name="Lapidus A."/>
            <person name="Lavire C."/>
            <person name="Marechal J."/>
            <person name="Martinez M."/>
            <person name="Mastronunzio J.E."/>
            <person name="Mullin B.C."/>
            <person name="Niemann J."/>
            <person name="Pujic P."/>
            <person name="Rawnsley T."/>
            <person name="Rouy Z."/>
            <person name="Schenowitz C."/>
            <person name="Sellstedt A."/>
            <person name="Tavares F."/>
            <person name="Tomkins J.P."/>
            <person name="Vallenet D."/>
            <person name="Valverde C."/>
            <person name="Wall L.G."/>
            <person name="Wang Y."/>
            <person name="Medigue C."/>
            <person name="Benson D.R."/>
        </authorList>
    </citation>
    <scope>NUCLEOTIDE SEQUENCE [LARGE SCALE GENOMIC DNA]</scope>
    <source>
        <strain evidence="5">DSM 45818 / CECT 9043 / CcI3</strain>
    </source>
</reference>
<feature type="region of interest" description="Disordered" evidence="2">
    <location>
        <begin position="108"/>
        <end position="133"/>
    </location>
</feature>
<dbReference type="STRING" id="106370.Francci3_1539"/>
<dbReference type="SMART" id="SM00701">
    <property type="entry name" value="PGRP"/>
    <property type="match status" value="1"/>
</dbReference>
<dbReference type="InterPro" id="IPR002502">
    <property type="entry name" value="Amidase_domain"/>
</dbReference>
<dbReference type="InterPro" id="IPR036505">
    <property type="entry name" value="Amidase/PGRP_sf"/>
</dbReference>
<evidence type="ECO:0000256" key="2">
    <source>
        <dbReference type="SAM" id="MobiDB-lite"/>
    </source>
</evidence>
<comment type="similarity">
    <text evidence="1">Belongs to the N-acetylmuramoyl-L-alanine amidase 2 family.</text>
</comment>
<dbReference type="GO" id="GO:0008270">
    <property type="term" value="F:zinc ion binding"/>
    <property type="evidence" value="ECO:0007669"/>
    <property type="project" value="InterPro"/>
</dbReference>
<dbReference type="KEGG" id="fra:Francci3_1539"/>
<feature type="compositionally biased region" description="Low complexity" evidence="2">
    <location>
        <begin position="43"/>
        <end position="66"/>
    </location>
</feature>
<feature type="compositionally biased region" description="Gly residues" evidence="2">
    <location>
        <begin position="116"/>
        <end position="125"/>
    </location>
</feature>
<sequence>MSHAADPFRRRRREPGLSRRGILGLAGAGLGGGAEALLAAAPSSASAGPAGPADAGARPGAEARALSAPGTRVVLVPRTLAAVTRGAGPATSDFDIGYVAVRWTRDGNDRAADGRAGSGGAGTGTAGTADAGGAVSRGAEIRLRQPGGGFDAWRPLAVGCPAERDDSPAGGRSAAVLVAAHRATGYELWLPPGATSVTSTALNTTSGPLQRLTAPIVSAYAALSAISASRAALSAPSASRAAWSPGLFAAPRSSPPPRVATASGVSAVPAAPVAPVRLPATLDLRYLPRAAWGADESLRLSPSSGSGWKPTYHPGQVVTVHHTVTPNDDPNPAATVRAIYHFHTVERGWSDIGYHLLIDEAGTLYEGRWSGTDSVPGHREDGYVVTGAHVADFNAGNVGVALLGDLRTRIPTAAARRTLVLVLLALTGAHHLDPLGTVHYVNPVSGRRRTVPAVSGHRDWMATECPGGTAYTALAGVRTDVARQLM</sequence>
<dbReference type="GO" id="GO:0009253">
    <property type="term" value="P:peptidoglycan catabolic process"/>
    <property type="evidence" value="ECO:0007669"/>
    <property type="project" value="InterPro"/>
</dbReference>
<dbReference type="Gene3D" id="3.40.80.10">
    <property type="entry name" value="Peptidoglycan recognition protein-like"/>
    <property type="match status" value="1"/>
</dbReference>
<dbReference type="EMBL" id="CP000249">
    <property type="protein sequence ID" value="ABD10915.1"/>
    <property type="molecule type" value="Genomic_DNA"/>
</dbReference>
<dbReference type="PROSITE" id="PS51318">
    <property type="entry name" value="TAT"/>
    <property type="match status" value="1"/>
</dbReference>
<feature type="region of interest" description="Disordered" evidence="2">
    <location>
        <begin position="43"/>
        <end position="67"/>
    </location>
</feature>
<dbReference type="PANTHER" id="PTHR11022:SF41">
    <property type="entry name" value="PEPTIDOGLYCAN-RECOGNITION PROTEIN LC-RELATED"/>
    <property type="match status" value="1"/>
</dbReference>
<dbReference type="Proteomes" id="UP000001937">
    <property type="component" value="Chromosome"/>
</dbReference>
<evidence type="ECO:0000256" key="1">
    <source>
        <dbReference type="ARBA" id="ARBA00007553"/>
    </source>
</evidence>
<keyword evidence="5" id="KW-1185">Reference proteome</keyword>